<dbReference type="InterPro" id="IPR008756">
    <property type="entry name" value="Peptidase_M56"/>
</dbReference>
<dbReference type="Gene3D" id="3.30.2010.10">
    <property type="entry name" value="Metalloproteases ('zincins'), catalytic domain"/>
    <property type="match status" value="1"/>
</dbReference>
<organism evidence="4 5">
    <name type="scientific">Mucilaginibacter angelicae</name>
    <dbReference type="NCBI Taxonomy" id="869718"/>
    <lineage>
        <taxon>Bacteria</taxon>
        <taxon>Pseudomonadati</taxon>
        <taxon>Bacteroidota</taxon>
        <taxon>Sphingobacteriia</taxon>
        <taxon>Sphingobacteriales</taxon>
        <taxon>Sphingobacteriaceae</taxon>
        <taxon>Mucilaginibacter</taxon>
    </lineage>
</organism>
<feature type="compositionally biased region" description="Polar residues" evidence="1">
    <location>
        <begin position="346"/>
        <end position="357"/>
    </location>
</feature>
<reference evidence="4 5" key="1">
    <citation type="submission" date="2024-09" db="EMBL/GenBank/DDBJ databases">
        <authorList>
            <person name="Sun Q."/>
            <person name="Mori K."/>
        </authorList>
    </citation>
    <scope>NUCLEOTIDE SEQUENCE [LARGE SCALE GENOMIC DNA]</scope>
    <source>
        <strain evidence="4 5">NCAIM B.02415</strain>
    </source>
</reference>
<sequence length="377" mass="41975">MEQRIQHIFPQNIAQALCHTLLHSLWEGLFLAILTGLIILLTRNSGSALRYRLLVGALLLYTAIVSLTLVWELNATAGESFGLAGLNPYEWPDFVTALIAQFNDVLKSAHEHAAMVSGIWLLVVGLQNVRLFFGLYAMERLKRVRVKPAGGHWQEKINRLGHALGISQAVLLLESAVAKVPMVIGYLKPVVLVPVGLVNSLEPAQVEAILLHELAHIRRKDYLVNILQTVLETFFFFNPAVLWLSWLIRLERENCCDDAVIHHTQNQIGYMQALVHFEEYRQGLPPQAVALTGRRGNMLGRLERILAGNNRSLGKLELIILAVILVLSTVFIAVSPQTPVQSLLKTQYPGTGSNSKNLEAKKKAEAAERTRHKEPGP</sequence>
<feature type="transmembrane region" description="Helical" evidence="2">
    <location>
        <begin position="53"/>
        <end position="71"/>
    </location>
</feature>
<keyword evidence="5" id="KW-1185">Reference proteome</keyword>
<dbReference type="CDD" id="cd07341">
    <property type="entry name" value="M56_BlaR1_MecR1_like"/>
    <property type="match status" value="1"/>
</dbReference>
<name>A0ABV6L118_9SPHI</name>
<keyword evidence="2" id="KW-0472">Membrane</keyword>
<feature type="transmembrane region" description="Helical" evidence="2">
    <location>
        <begin position="113"/>
        <end position="137"/>
    </location>
</feature>
<feature type="domain" description="Peptidase M56" evidence="3">
    <location>
        <begin position="113"/>
        <end position="303"/>
    </location>
</feature>
<evidence type="ECO:0000256" key="1">
    <source>
        <dbReference type="SAM" id="MobiDB-lite"/>
    </source>
</evidence>
<dbReference type="Pfam" id="PF05569">
    <property type="entry name" value="Peptidase_M56"/>
    <property type="match status" value="1"/>
</dbReference>
<dbReference type="PANTHER" id="PTHR34978">
    <property type="entry name" value="POSSIBLE SENSOR-TRANSDUCER PROTEIN BLAR"/>
    <property type="match status" value="1"/>
</dbReference>
<dbReference type="Proteomes" id="UP001589828">
    <property type="component" value="Unassembled WGS sequence"/>
</dbReference>
<dbReference type="RefSeq" id="WP_377021288.1">
    <property type="nucleotide sequence ID" value="NZ_JBHLTS010000007.1"/>
</dbReference>
<evidence type="ECO:0000313" key="5">
    <source>
        <dbReference type="Proteomes" id="UP001589828"/>
    </source>
</evidence>
<accession>A0ABV6L118</accession>
<keyword evidence="2" id="KW-1133">Transmembrane helix</keyword>
<dbReference type="EMBL" id="JBHLTS010000007">
    <property type="protein sequence ID" value="MFC0513421.1"/>
    <property type="molecule type" value="Genomic_DNA"/>
</dbReference>
<evidence type="ECO:0000256" key="2">
    <source>
        <dbReference type="SAM" id="Phobius"/>
    </source>
</evidence>
<keyword evidence="2" id="KW-0812">Transmembrane</keyword>
<protein>
    <submittedName>
        <fullName evidence="4">M56 family metallopeptidase</fullName>
    </submittedName>
</protein>
<feature type="compositionally biased region" description="Basic and acidic residues" evidence="1">
    <location>
        <begin position="358"/>
        <end position="377"/>
    </location>
</feature>
<comment type="caution">
    <text evidence="4">The sequence shown here is derived from an EMBL/GenBank/DDBJ whole genome shotgun (WGS) entry which is preliminary data.</text>
</comment>
<dbReference type="InterPro" id="IPR052173">
    <property type="entry name" value="Beta-lactam_resp_regulator"/>
</dbReference>
<feature type="region of interest" description="Disordered" evidence="1">
    <location>
        <begin position="346"/>
        <end position="377"/>
    </location>
</feature>
<evidence type="ECO:0000313" key="4">
    <source>
        <dbReference type="EMBL" id="MFC0513421.1"/>
    </source>
</evidence>
<dbReference type="PANTHER" id="PTHR34978:SF3">
    <property type="entry name" value="SLR0241 PROTEIN"/>
    <property type="match status" value="1"/>
</dbReference>
<proteinExistence type="predicted"/>
<feature type="transmembrane region" description="Helical" evidence="2">
    <location>
        <begin position="318"/>
        <end position="335"/>
    </location>
</feature>
<gene>
    <name evidence="4" type="ORF">ACFFGT_04390</name>
</gene>
<evidence type="ECO:0000259" key="3">
    <source>
        <dbReference type="Pfam" id="PF05569"/>
    </source>
</evidence>
<feature type="transmembrane region" description="Helical" evidence="2">
    <location>
        <begin position="20"/>
        <end position="41"/>
    </location>
</feature>